<dbReference type="SUPFAM" id="SSF50965">
    <property type="entry name" value="Galactose oxidase, central domain"/>
    <property type="match status" value="1"/>
</dbReference>
<dbReference type="CDD" id="cd09917">
    <property type="entry name" value="F-box_SF"/>
    <property type="match status" value="1"/>
</dbReference>
<accession>A0A9Q0CM00</accession>
<proteinExistence type="predicted"/>
<dbReference type="Gene3D" id="1.20.1280.50">
    <property type="match status" value="1"/>
</dbReference>
<comment type="caution">
    <text evidence="2">The sequence shown here is derived from an EMBL/GenBank/DDBJ whole genome shotgun (WGS) entry which is preliminary data.</text>
</comment>
<dbReference type="SUPFAM" id="SSF81383">
    <property type="entry name" value="F-box domain"/>
    <property type="match status" value="1"/>
</dbReference>
<dbReference type="Pfam" id="PF03478">
    <property type="entry name" value="Beta-prop_KIB1-4"/>
    <property type="match status" value="1"/>
</dbReference>
<reference evidence="2" key="1">
    <citation type="journal article" date="2022" name="Cell">
        <title>Repeat-based holocentromeres influence genome architecture and karyotype evolution.</title>
        <authorList>
            <person name="Hofstatter P.G."/>
            <person name="Thangavel G."/>
            <person name="Lux T."/>
            <person name="Neumann P."/>
            <person name="Vondrak T."/>
            <person name="Novak P."/>
            <person name="Zhang M."/>
            <person name="Costa L."/>
            <person name="Castellani M."/>
            <person name="Scott A."/>
            <person name="Toegelov H."/>
            <person name="Fuchs J."/>
            <person name="Mata-Sucre Y."/>
            <person name="Dias Y."/>
            <person name="Vanzela A.L.L."/>
            <person name="Huettel B."/>
            <person name="Almeida C.C.S."/>
            <person name="Simkova H."/>
            <person name="Souza G."/>
            <person name="Pedrosa-Harand A."/>
            <person name="Macas J."/>
            <person name="Mayer K.F.X."/>
            <person name="Houben A."/>
            <person name="Marques A."/>
        </authorList>
    </citation>
    <scope>NUCLEOTIDE SEQUENCE</scope>
    <source>
        <strain evidence="2">RhyBre1mFocal</strain>
    </source>
</reference>
<organism evidence="2 3">
    <name type="scientific">Rhynchospora breviuscula</name>
    <dbReference type="NCBI Taxonomy" id="2022672"/>
    <lineage>
        <taxon>Eukaryota</taxon>
        <taxon>Viridiplantae</taxon>
        <taxon>Streptophyta</taxon>
        <taxon>Embryophyta</taxon>
        <taxon>Tracheophyta</taxon>
        <taxon>Spermatophyta</taxon>
        <taxon>Magnoliopsida</taxon>
        <taxon>Liliopsida</taxon>
        <taxon>Poales</taxon>
        <taxon>Cyperaceae</taxon>
        <taxon>Cyperoideae</taxon>
        <taxon>Rhynchosporeae</taxon>
        <taxon>Rhynchospora</taxon>
    </lineage>
</organism>
<gene>
    <name evidence="2" type="ORF">LUZ63_004971</name>
</gene>
<dbReference type="Pfam" id="PF12937">
    <property type="entry name" value="F-box-like"/>
    <property type="match status" value="1"/>
</dbReference>
<dbReference type="InterPro" id="IPR050796">
    <property type="entry name" value="SCF_F-box_component"/>
</dbReference>
<dbReference type="EMBL" id="JAMQYH010000002">
    <property type="protein sequence ID" value="KAJ1696459.1"/>
    <property type="molecule type" value="Genomic_DNA"/>
</dbReference>
<protein>
    <recommendedName>
        <fullName evidence="1">F-box domain-containing protein</fullName>
    </recommendedName>
</protein>
<dbReference type="Proteomes" id="UP001151287">
    <property type="component" value="Unassembled WGS sequence"/>
</dbReference>
<dbReference type="InterPro" id="IPR001810">
    <property type="entry name" value="F-box_dom"/>
</dbReference>
<dbReference type="InterPro" id="IPR015915">
    <property type="entry name" value="Kelch-typ_b-propeller"/>
</dbReference>
<dbReference type="AlphaFoldDB" id="A0A9Q0CM00"/>
<evidence type="ECO:0000313" key="3">
    <source>
        <dbReference type="Proteomes" id="UP001151287"/>
    </source>
</evidence>
<keyword evidence="3" id="KW-1185">Reference proteome</keyword>
<dbReference type="InterPro" id="IPR036047">
    <property type="entry name" value="F-box-like_dom_sf"/>
</dbReference>
<dbReference type="InterPro" id="IPR005174">
    <property type="entry name" value="KIB1-4_b-propeller"/>
</dbReference>
<dbReference type="InterPro" id="IPR011043">
    <property type="entry name" value="Gal_Oxase/kelch_b-propeller"/>
</dbReference>
<evidence type="ECO:0000259" key="1">
    <source>
        <dbReference type="PROSITE" id="PS50181"/>
    </source>
</evidence>
<evidence type="ECO:0000313" key="2">
    <source>
        <dbReference type="EMBL" id="KAJ1696459.1"/>
    </source>
</evidence>
<dbReference type="OrthoDB" id="596297at2759"/>
<feature type="domain" description="F-box" evidence="1">
    <location>
        <begin position="24"/>
        <end position="75"/>
    </location>
</feature>
<dbReference type="PANTHER" id="PTHR31672">
    <property type="entry name" value="BNACNNG10540D PROTEIN"/>
    <property type="match status" value="1"/>
</dbReference>
<sequence length="407" mass="46118">MEYPLQALTKTSSHRQPNADNISTFPINMLPEEIQIRILSHLSTDETLRCQTVCKPWQMGIKAWASRTPMDYTALPQKPFYFMYNTEKAYISTYAYNSNKEKWVSFMIPNSNKKSSVLPLELPPFSKTDFFISASRGLVCFMDTKSQGNIFVCNPVLKSQIRLLPKAPGARACYCTISMSTDVSSKKYVVAMVKSFPLNNSFKYKETIQLYKSDSNSWVNLRTEKVGWLGGETCVICNDILYTVAQFPCVLGDTQPFDEILAYNLSQASQKNSLAITKVSVPCALTRVRLLNLNGTLTVVGSIPKDERMKIKTIGIWKLCENKLKEITQAPNDDVISHFLNKIDGAFNTSGCGNLVFIQSCISRTLLRYDFCRNVWKVMPKAPLPFEDHDSHYLNGFCFEPRLDIVP</sequence>
<dbReference type="Gene3D" id="2.120.10.80">
    <property type="entry name" value="Kelch-type beta propeller"/>
    <property type="match status" value="1"/>
</dbReference>
<dbReference type="PANTHER" id="PTHR31672:SF2">
    <property type="entry name" value="F-BOX DOMAIN-CONTAINING PROTEIN"/>
    <property type="match status" value="1"/>
</dbReference>
<name>A0A9Q0CM00_9POAL</name>
<dbReference type="PROSITE" id="PS50181">
    <property type="entry name" value="FBOX"/>
    <property type="match status" value="1"/>
</dbReference>